<name>A0A5D8QH45_9THEO</name>
<dbReference type="AlphaFoldDB" id="A0A5D8QH45"/>
<keyword evidence="2" id="KW-1185">Reference proteome</keyword>
<dbReference type="EMBL" id="VTPS01000001">
    <property type="protein sequence ID" value="TZE83569.1"/>
    <property type="molecule type" value="Genomic_DNA"/>
</dbReference>
<gene>
    <name evidence="1" type="ORF">FWJ32_01440</name>
</gene>
<accession>A0A5D8QH45</accession>
<reference evidence="1 2" key="1">
    <citation type="submission" date="2019-08" db="EMBL/GenBank/DDBJ databases">
        <title>Calorimonas adulescens gen. nov., sp. nov., an anaerobic thermophilic bacterium from Sakhalin hot spring.</title>
        <authorList>
            <person name="Khomyakova M.A."/>
            <person name="Merkel A.Y."/>
            <person name="Novikov A."/>
            <person name="Bonch-Osmolovskaya E.A."/>
            <person name="Slobodkin A.I."/>
        </authorList>
    </citation>
    <scope>NUCLEOTIDE SEQUENCE [LARGE SCALE GENOMIC DNA]</scope>
    <source>
        <strain evidence="1 2">A05MB</strain>
    </source>
</reference>
<evidence type="ECO:0000313" key="1">
    <source>
        <dbReference type="EMBL" id="TZE83569.1"/>
    </source>
</evidence>
<proteinExistence type="predicted"/>
<protein>
    <recommendedName>
        <fullName evidence="3">LIM zinc-binding domain-containing protein</fullName>
    </recommendedName>
</protein>
<dbReference type="Proteomes" id="UP000322976">
    <property type="component" value="Unassembled WGS sequence"/>
</dbReference>
<comment type="caution">
    <text evidence="1">The sequence shown here is derived from an EMBL/GenBank/DDBJ whole genome shotgun (WGS) entry which is preliminary data.</text>
</comment>
<organism evidence="1 2">
    <name type="scientific">Calorimonas adulescens</name>
    <dbReference type="NCBI Taxonomy" id="2606906"/>
    <lineage>
        <taxon>Bacteria</taxon>
        <taxon>Bacillati</taxon>
        <taxon>Bacillota</taxon>
        <taxon>Clostridia</taxon>
        <taxon>Thermoanaerobacterales</taxon>
        <taxon>Thermoanaerobacteraceae</taxon>
        <taxon>Calorimonas</taxon>
    </lineage>
</organism>
<sequence>MCSVCLQMPCHPRCPNAPEPVEVYNCSNCGEGILDGDEYVEIDGKYICMDCLDNMTTKELLETCGYEVETAEVDCGW</sequence>
<evidence type="ECO:0000313" key="2">
    <source>
        <dbReference type="Proteomes" id="UP000322976"/>
    </source>
</evidence>
<evidence type="ECO:0008006" key="3">
    <source>
        <dbReference type="Google" id="ProtNLM"/>
    </source>
</evidence>
<dbReference type="RefSeq" id="WP_149544188.1">
    <property type="nucleotide sequence ID" value="NZ_VTPS01000001.1"/>
</dbReference>